<dbReference type="InterPro" id="IPR016187">
    <property type="entry name" value="CTDL_fold"/>
</dbReference>
<dbReference type="PANTHER" id="PTHR24043:SF8">
    <property type="entry name" value="EGF-LIKE DOMAIN-CONTAINING PROTEIN"/>
    <property type="match status" value="1"/>
</dbReference>
<dbReference type="GO" id="GO:0005044">
    <property type="term" value="F:scavenger receptor activity"/>
    <property type="evidence" value="ECO:0007669"/>
    <property type="project" value="InterPro"/>
</dbReference>
<dbReference type="Gene3D" id="3.10.100.10">
    <property type="entry name" value="Mannose-Binding Protein A, subunit A"/>
    <property type="match status" value="1"/>
</dbReference>
<protein>
    <submittedName>
        <fullName evidence="3">Uncharacterized protein</fullName>
    </submittedName>
</protein>
<evidence type="ECO:0000256" key="1">
    <source>
        <dbReference type="ARBA" id="ARBA00022536"/>
    </source>
</evidence>
<organism evidence="3 4">
    <name type="scientific">Elysia crispata</name>
    <name type="common">lettuce slug</name>
    <dbReference type="NCBI Taxonomy" id="231223"/>
    <lineage>
        <taxon>Eukaryota</taxon>
        <taxon>Metazoa</taxon>
        <taxon>Spiralia</taxon>
        <taxon>Lophotrochozoa</taxon>
        <taxon>Mollusca</taxon>
        <taxon>Gastropoda</taxon>
        <taxon>Heterobranchia</taxon>
        <taxon>Euthyneura</taxon>
        <taxon>Panpulmonata</taxon>
        <taxon>Sacoglossa</taxon>
        <taxon>Placobranchoidea</taxon>
        <taxon>Plakobranchidae</taxon>
        <taxon>Elysia</taxon>
    </lineage>
</organism>
<dbReference type="CDD" id="cd00037">
    <property type="entry name" value="CLECT"/>
    <property type="match status" value="1"/>
</dbReference>
<dbReference type="PANTHER" id="PTHR24043">
    <property type="entry name" value="SCAVENGER RECEPTOR CLASS F"/>
    <property type="match status" value="1"/>
</dbReference>
<keyword evidence="4" id="KW-1185">Reference proteome</keyword>
<dbReference type="AlphaFoldDB" id="A0AAE1BAM5"/>
<dbReference type="SUPFAM" id="SSF56436">
    <property type="entry name" value="C-type lectin-like"/>
    <property type="match status" value="1"/>
</dbReference>
<dbReference type="InterPro" id="IPR016186">
    <property type="entry name" value="C-type_lectin-like/link_sf"/>
</dbReference>
<sequence length="397" mass="43126">MITLILATLVVSASATFCSDGWIESRESVTCIKVMENDKTWQEARTVCKSLGGDLVKIVNKKMNDFVYASLYSLVRGGTQQKRVLWRNPNLWGWKMEYLFLQFQPGFHLREIPRAVMQAIGDLYVPKSVQQGGTERSVLESAVVIALEGTMRVTIPTDHVTRAVMQAIGDLYVVESVQKEKCSSGTYGGGCKQPCSEHCVGQDNSCDHVYGTCDLGCDPGFQGFHCTQKCDPGYYGKDCIMTCSEFCGGNNTSCHHVNGSCDLGCLPGYQSVLCVQECPEGKYGVNCSTTCSVHCAGRNNPCDHKHGSCDQGCDAGYRGSLCTQNCQAGRYGAMCSGTCSVHCAGKNNACDHVDGSCDQGCDAGYWGSLCTQECPAGSQDKELCDFDTHESYLLIIF</sequence>
<dbReference type="Gene3D" id="2.170.300.10">
    <property type="entry name" value="Tie2 ligand-binding domain superfamily"/>
    <property type="match status" value="1"/>
</dbReference>
<gene>
    <name evidence="3" type="ORF">RRG08_062097</name>
</gene>
<evidence type="ECO:0000313" key="3">
    <source>
        <dbReference type="EMBL" id="KAK3802824.1"/>
    </source>
</evidence>
<proteinExistence type="predicted"/>
<name>A0AAE1BAM5_9GAST</name>
<feature type="signal peptide" evidence="2">
    <location>
        <begin position="1"/>
        <end position="15"/>
    </location>
</feature>
<feature type="chain" id="PRO_5042258928" evidence="2">
    <location>
        <begin position="16"/>
        <end position="397"/>
    </location>
</feature>
<dbReference type="Proteomes" id="UP001283361">
    <property type="component" value="Unassembled WGS sequence"/>
</dbReference>
<comment type="caution">
    <text evidence="3">The sequence shown here is derived from an EMBL/GenBank/DDBJ whole genome shotgun (WGS) entry which is preliminary data.</text>
</comment>
<evidence type="ECO:0000256" key="2">
    <source>
        <dbReference type="SAM" id="SignalP"/>
    </source>
</evidence>
<reference evidence="3" key="1">
    <citation type="journal article" date="2023" name="G3 (Bethesda)">
        <title>A reference genome for the long-term kleptoplast-retaining sea slug Elysia crispata morphotype clarki.</title>
        <authorList>
            <person name="Eastman K.E."/>
            <person name="Pendleton A.L."/>
            <person name="Shaikh M.A."/>
            <person name="Suttiyut T."/>
            <person name="Ogas R."/>
            <person name="Tomko P."/>
            <person name="Gavelis G."/>
            <person name="Widhalm J.R."/>
            <person name="Wisecaver J.H."/>
        </authorList>
    </citation>
    <scope>NUCLEOTIDE SEQUENCE</scope>
    <source>
        <strain evidence="3">ECLA1</strain>
    </source>
</reference>
<accession>A0AAE1BAM5</accession>
<keyword evidence="2" id="KW-0732">Signal</keyword>
<dbReference type="EMBL" id="JAWDGP010000215">
    <property type="protein sequence ID" value="KAK3802824.1"/>
    <property type="molecule type" value="Genomic_DNA"/>
</dbReference>
<evidence type="ECO:0000313" key="4">
    <source>
        <dbReference type="Proteomes" id="UP001283361"/>
    </source>
</evidence>
<keyword evidence="1" id="KW-0245">EGF-like domain</keyword>
<dbReference type="InterPro" id="IPR042635">
    <property type="entry name" value="MEGF10/SREC1/2-like"/>
</dbReference>